<dbReference type="GO" id="GO:0046872">
    <property type="term" value="F:metal ion binding"/>
    <property type="evidence" value="ECO:0007669"/>
    <property type="project" value="UniProtKB-KW"/>
</dbReference>
<dbReference type="GO" id="GO:0016779">
    <property type="term" value="F:nucleotidyltransferase activity"/>
    <property type="evidence" value="ECO:0007669"/>
    <property type="project" value="UniProtKB-KW"/>
</dbReference>
<dbReference type="EMBL" id="JAHESF010000013">
    <property type="protein sequence ID" value="MBT1698225.1"/>
    <property type="molecule type" value="Genomic_DNA"/>
</dbReference>
<keyword evidence="8" id="KW-0460">Magnesium</keyword>
<evidence type="ECO:0000256" key="8">
    <source>
        <dbReference type="ARBA" id="ARBA00022842"/>
    </source>
</evidence>
<evidence type="ECO:0000256" key="2">
    <source>
        <dbReference type="ARBA" id="ARBA00022649"/>
    </source>
</evidence>
<dbReference type="RefSeq" id="WP_254164172.1">
    <property type="nucleotide sequence ID" value="NZ_JAHESF010000013.1"/>
</dbReference>
<keyword evidence="6" id="KW-0547">Nucleotide-binding</keyword>
<evidence type="ECO:0000313" key="11">
    <source>
        <dbReference type="EMBL" id="MBT1698225.1"/>
    </source>
</evidence>
<evidence type="ECO:0000313" key="12">
    <source>
        <dbReference type="Proteomes" id="UP001319200"/>
    </source>
</evidence>
<dbReference type="AlphaFoldDB" id="A0AAP2DKX2"/>
<gene>
    <name evidence="11" type="ORF">KK083_15135</name>
</gene>
<proteinExistence type="inferred from homology"/>
<feature type="domain" description="Polymerase nucleotidyl transferase" evidence="10">
    <location>
        <begin position="11"/>
        <end position="91"/>
    </location>
</feature>
<dbReference type="InterPro" id="IPR002934">
    <property type="entry name" value="Polymerase_NTP_transf_dom"/>
</dbReference>
<sequence length="96" mass="11331">MLTKEEILKRLREHKTELQRKFPLKSLALFGSYARNEQTDTSDIDVLVEFSEPVGFEFIDLIEELERLFNHKIDLVSKKGVKSHYLPYIEDDAIYV</sequence>
<evidence type="ECO:0000259" key="10">
    <source>
        <dbReference type="Pfam" id="PF01909"/>
    </source>
</evidence>
<evidence type="ECO:0000256" key="6">
    <source>
        <dbReference type="ARBA" id="ARBA00022741"/>
    </source>
</evidence>
<keyword evidence="2" id="KW-1277">Toxin-antitoxin system</keyword>
<evidence type="ECO:0000256" key="7">
    <source>
        <dbReference type="ARBA" id="ARBA00022840"/>
    </source>
</evidence>
<evidence type="ECO:0000256" key="4">
    <source>
        <dbReference type="ARBA" id="ARBA00022695"/>
    </source>
</evidence>
<dbReference type="SUPFAM" id="SSF81301">
    <property type="entry name" value="Nucleotidyltransferase"/>
    <property type="match status" value="1"/>
</dbReference>
<comment type="cofactor">
    <cofactor evidence="1">
        <name>Mg(2+)</name>
        <dbReference type="ChEBI" id="CHEBI:18420"/>
    </cofactor>
</comment>
<dbReference type="Proteomes" id="UP001319200">
    <property type="component" value="Unassembled WGS sequence"/>
</dbReference>
<accession>A0AAP2DKX2</accession>
<keyword evidence="4" id="KW-0548">Nucleotidyltransferase</keyword>
<keyword evidence="12" id="KW-1185">Reference proteome</keyword>
<evidence type="ECO:0000256" key="3">
    <source>
        <dbReference type="ARBA" id="ARBA00022679"/>
    </source>
</evidence>
<dbReference type="Pfam" id="PF01909">
    <property type="entry name" value="NTP_transf_2"/>
    <property type="match status" value="1"/>
</dbReference>
<evidence type="ECO:0000256" key="5">
    <source>
        <dbReference type="ARBA" id="ARBA00022723"/>
    </source>
</evidence>
<dbReference type="InterPro" id="IPR043519">
    <property type="entry name" value="NT_sf"/>
</dbReference>
<keyword evidence="3" id="KW-0808">Transferase</keyword>
<dbReference type="PANTHER" id="PTHR33571:SF14">
    <property type="entry name" value="PROTEIN ADENYLYLTRANSFERASE MJ0435-RELATED"/>
    <property type="match status" value="1"/>
</dbReference>
<keyword evidence="7" id="KW-0067">ATP-binding</keyword>
<protein>
    <submittedName>
        <fullName evidence="11">Nucleotidyltransferase family protein</fullName>
    </submittedName>
</protein>
<dbReference type="GO" id="GO:0005524">
    <property type="term" value="F:ATP binding"/>
    <property type="evidence" value="ECO:0007669"/>
    <property type="project" value="UniProtKB-KW"/>
</dbReference>
<reference evidence="11 12" key="1">
    <citation type="submission" date="2021-05" db="EMBL/GenBank/DDBJ databases">
        <title>A Polyphasic approach of four new species of the genus Ohtaekwangia: Ohtaekwangia histidinii sp. nov., Ohtaekwangia cretensis sp. nov., Ohtaekwangia indiensis sp. nov., Ohtaekwangia reichenbachii sp. nov. from diverse environment.</title>
        <authorList>
            <person name="Octaviana S."/>
        </authorList>
    </citation>
    <scope>NUCLEOTIDE SEQUENCE [LARGE SCALE GENOMIC DNA]</scope>
    <source>
        <strain evidence="11 12">PWU4</strain>
    </source>
</reference>
<dbReference type="InterPro" id="IPR052038">
    <property type="entry name" value="Type-VII_TA_antitoxin"/>
</dbReference>
<keyword evidence="5" id="KW-0479">Metal-binding</keyword>
<dbReference type="CDD" id="cd05403">
    <property type="entry name" value="NT_KNTase_like"/>
    <property type="match status" value="1"/>
</dbReference>
<dbReference type="Gene3D" id="3.30.460.10">
    <property type="entry name" value="Beta Polymerase, domain 2"/>
    <property type="match status" value="1"/>
</dbReference>
<evidence type="ECO:0000256" key="1">
    <source>
        <dbReference type="ARBA" id="ARBA00001946"/>
    </source>
</evidence>
<comment type="caution">
    <text evidence="11">The sequence shown here is derived from an EMBL/GenBank/DDBJ whole genome shotgun (WGS) entry which is preliminary data.</text>
</comment>
<organism evidence="11 12">
    <name type="scientific">Chryseosolibacter histidini</name>
    <dbReference type="NCBI Taxonomy" id="2782349"/>
    <lineage>
        <taxon>Bacteria</taxon>
        <taxon>Pseudomonadati</taxon>
        <taxon>Bacteroidota</taxon>
        <taxon>Cytophagia</taxon>
        <taxon>Cytophagales</taxon>
        <taxon>Chryseotaleaceae</taxon>
        <taxon>Chryseosolibacter</taxon>
    </lineage>
</organism>
<evidence type="ECO:0000256" key="9">
    <source>
        <dbReference type="ARBA" id="ARBA00038276"/>
    </source>
</evidence>
<comment type="similarity">
    <text evidence="9">Belongs to the MntA antitoxin family.</text>
</comment>
<name>A0AAP2DKX2_9BACT</name>
<dbReference type="PANTHER" id="PTHR33571">
    <property type="entry name" value="SSL8005 PROTEIN"/>
    <property type="match status" value="1"/>
</dbReference>